<keyword evidence="3 6" id="KW-0251">Elongation factor</keyword>
<dbReference type="SUPFAM" id="SSF54713">
    <property type="entry name" value="Elongation factor Ts (EF-Ts), dimerisation domain"/>
    <property type="match status" value="2"/>
</dbReference>
<comment type="similarity">
    <text evidence="1 6 7">Belongs to the EF-Ts family.</text>
</comment>
<keyword evidence="4 6" id="KW-0648">Protein biosynthesis</keyword>
<sequence>MSTIIELIKILRERTGAGMMDCKNALVECNNDVDKACDWLREKGIAKVAKKADRIAAEGLTFAKIEGNKGVVTEVNCETDFVAKSDAFIALVKDATEQVLKNDYKDIEETKTNTETLFTDATVKLGEKLSFRRFATLTGEHLYSYIHMGGKISVLISLKNEDATLGKHLAMCVAANNPKYISEADIPADVKEAEKKIQLETCKNDPKLQGKPEQALAKIVEGKVHKVLSEVTFLDQGFVMDPTKTIKDVLKESNNEVLSFIRYQVGEGLEKRVDNFAEEVMAQAK</sequence>
<feature type="region of interest" description="Involved in Mg(2+) ion dislocation from EF-Tu" evidence="6">
    <location>
        <begin position="79"/>
        <end position="82"/>
    </location>
</feature>
<dbReference type="Gene3D" id="3.30.479.20">
    <property type="entry name" value="Elongation factor Ts, dimerisation domain"/>
    <property type="match status" value="2"/>
</dbReference>
<reference evidence="10" key="1">
    <citation type="submission" date="2020-10" db="EMBL/GenBank/DDBJ databases">
        <authorList>
            <person name="Gilroy R."/>
        </authorList>
    </citation>
    <scope>NUCLEOTIDE SEQUENCE</scope>
    <source>
        <strain evidence="10">11159</strain>
    </source>
</reference>
<evidence type="ECO:0000256" key="2">
    <source>
        <dbReference type="ARBA" id="ARBA00016956"/>
    </source>
</evidence>
<evidence type="ECO:0000313" key="11">
    <source>
        <dbReference type="Proteomes" id="UP000823613"/>
    </source>
</evidence>
<evidence type="ECO:0000256" key="8">
    <source>
        <dbReference type="RuleBase" id="RU000643"/>
    </source>
</evidence>
<dbReference type="Pfam" id="PF00889">
    <property type="entry name" value="EF_TS"/>
    <property type="match status" value="1"/>
</dbReference>
<dbReference type="SUPFAM" id="SSF46934">
    <property type="entry name" value="UBA-like"/>
    <property type="match status" value="1"/>
</dbReference>
<dbReference type="CDD" id="cd14275">
    <property type="entry name" value="UBA_EF-Ts"/>
    <property type="match status" value="1"/>
</dbReference>
<dbReference type="PROSITE" id="PS01126">
    <property type="entry name" value="EF_TS_1"/>
    <property type="match status" value="1"/>
</dbReference>
<dbReference type="PANTHER" id="PTHR11741">
    <property type="entry name" value="ELONGATION FACTOR TS"/>
    <property type="match status" value="1"/>
</dbReference>
<dbReference type="InterPro" id="IPR001816">
    <property type="entry name" value="Transl_elong_EFTs/EF1B"/>
</dbReference>
<gene>
    <name evidence="6" type="primary">tsf</name>
    <name evidence="10" type="ORF">IAC58_06970</name>
</gene>
<dbReference type="NCBIfam" id="TIGR00116">
    <property type="entry name" value="tsf"/>
    <property type="match status" value="1"/>
</dbReference>
<evidence type="ECO:0000256" key="6">
    <source>
        <dbReference type="HAMAP-Rule" id="MF_00050"/>
    </source>
</evidence>
<evidence type="ECO:0000256" key="5">
    <source>
        <dbReference type="ARBA" id="ARBA00025453"/>
    </source>
</evidence>
<dbReference type="Gene3D" id="1.10.8.10">
    <property type="entry name" value="DNA helicase RuvA subunit, C-terminal domain"/>
    <property type="match status" value="1"/>
</dbReference>
<dbReference type="FunFam" id="1.10.286.20:FF:000001">
    <property type="entry name" value="Elongation factor Ts"/>
    <property type="match status" value="1"/>
</dbReference>
<reference evidence="10" key="2">
    <citation type="journal article" date="2021" name="PeerJ">
        <title>Extensive microbial diversity within the chicken gut microbiome revealed by metagenomics and culture.</title>
        <authorList>
            <person name="Gilroy R."/>
            <person name="Ravi A."/>
            <person name="Getino M."/>
            <person name="Pursley I."/>
            <person name="Horton D.L."/>
            <person name="Alikhan N.F."/>
            <person name="Baker D."/>
            <person name="Gharbi K."/>
            <person name="Hall N."/>
            <person name="Watson M."/>
            <person name="Adriaenssens E.M."/>
            <person name="Foster-Nyarko E."/>
            <person name="Jarju S."/>
            <person name="Secka A."/>
            <person name="Antonio M."/>
            <person name="Oren A."/>
            <person name="Chaudhuri R.R."/>
            <person name="La Ragione R."/>
            <person name="Hildebrand F."/>
            <person name="Pallen M.J."/>
        </authorList>
    </citation>
    <scope>NUCLEOTIDE SEQUENCE</scope>
    <source>
        <strain evidence="10">11159</strain>
    </source>
</reference>
<evidence type="ECO:0000256" key="4">
    <source>
        <dbReference type="ARBA" id="ARBA00022917"/>
    </source>
</evidence>
<dbReference type="InterPro" id="IPR018101">
    <property type="entry name" value="Transl_elong_Ts_CS"/>
</dbReference>
<dbReference type="InterPro" id="IPR036402">
    <property type="entry name" value="EF-Ts_dimer_sf"/>
</dbReference>
<comment type="function">
    <text evidence="5 6 7">Associates with the EF-Tu.GDP complex and induces the exchange of GDP to GTP. It remains bound to the aminoacyl-tRNA.EF-Tu.GTP complex up to the GTP hydrolysis stage on the ribosome.</text>
</comment>
<dbReference type="AlphaFoldDB" id="A0A9D9DKR8"/>
<dbReference type="HAMAP" id="MF_00050">
    <property type="entry name" value="EF_Ts"/>
    <property type="match status" value="1"/>
</dbReference>
<evidence type="ECO:0000256" key="1">
    <source>
        <dbReference type="ARBA" id="ARBA00005532"/>
    </source>
</evidence>
<dbReference type="Proteomes" id="UP000823613">
    <property type="component" value="Unassembled WGS sequence"/>
</dbReference>
<dbReference type="EMBL" id="JADIMY010000130">
    <property type="protein sequence ID" value="MBO8428266.1"/>
    <property type="molecule type" value="Genomic_DNA"/>
</dbReference>
<comment type="caution">
    <text evidence="10">The sequence shown here is derived from an EMBL/GenBank/DDBJ whole genome shotgun (WGS) entry which is preliminary data.</text>
</comment>
<proteinExistence type="inferred from homology"/>
<dbReference type="PROSITE" id="PS01127">
    <property type="entry name" value="EF_TS_2"/>
    <property type="match status" value="1"/>
</dbReference>
<evidence type="ECO:0000259" key="9">
    <source>
        <dbReference type="Pfam" id="PF00889"/>
    </source>
</evidence>
<dbReference type="PANTHER" id="PTHR11741:SF0">
    <property type="entry name" value="ELONGATION FACTOR TS, MITOCHONDRIAL"/>
    <property type="match status" value="1"/>
</dbReference>
<accession>A0A9D9DKR8</accession>
<dbReference type="FunFam" id="1.10.8.10:FF:000001">
    <property type="entry name" value="Elongation factor Ts"/>
    <property type="match status" value="1"/>
</dbReference>
<dbReference type="Gene3D" id="1.10.286.20">
    <property type="match status" value="1"/>
</dbReference>
<dbReference type="GO" id="GO:0005737">
    <property type="term" value="C:cytoplasm"/>
    <property type="evidence" value="ECO:0007669"/>
    <property type="project" value="UniProtKB-SubCell"/>
</dbReference>
<comment type="subcellular location">
    <subcellularLocation>
        <location evidence="6 8">Cytoplasm</location>
    </subcellularLocation>
</comment>
<dbReference type="InterPro" id="IPR014039">
    <property type="entry name" value="Transl_elong_EFTs/EF1B_dimer"/>
</dbReference>
<evidence type="ECO:0000256" key="3">
    <source>
        <dbReference type="ARBA" id="ARBA00022768"/>
    </source>
</evidence>
<feature type="domain" description="Translation elongation factor EFTs/EF1B dimerisation" evidence="9">
    <location>
        <begin position="70"/>
        <end position="267"/>
    </location>
</feature>
<protein>
    <recommendedName>
        <fullName evidence="2 6">Elongation factor Ts</fullName>
        <shortName evidence="6">EF-Ts</shortName>
    </recommendedName>
</protein>
<keyword evidence="6" id="KW-0963">Cytoplasm</keyword>
<name>A0A9D9DKR8_9BACL</name>
<dbReference type="InterPro" id="IPR009060">
    <property type="entry name" value="UBA-like_sf"/>
</dbReference>
<organism evidence="10 11">
    <name type="scientific">Candidatus Onthovivens merdipullorum</name>
    <dbReference type="NCBI Taxonomy" id="2840889"/>
    <lineage>
        <taxon>Bacteria</taxon>
        <taxon>Bacillati</taxon>
        <taxon>Bacillota</taxon>
        <taxon>Bacilli</taxon>
        <taxon>Bacillales</taxon>
        <taxon>Candidatus Onthovivens</taxon>
    </lineage>
</organism>
<evidence type="ECO:0000256" key="7">
    <source>
        <dbReference type="RuleBase" id="RU000642"/>
    </source>
</evidence>
<evidence type="ECO:0000313" key="10">
    <source>
        <dbReference type="EMBL" id="MBO8428266.1"/>
    </source>
</evidence>
<dbReference type="GO" id="GO:0003746">
    <property type="term" value="F:translation elongation factor activity"/>
    <property type="evidence" value="ECO:0007669"/>
    <property type="project" value="UniProtKB-UniRule"/>
</dbReference>